<comment type="function">
    <text evidence="4">Catalyzes the dehydration of chorismate into 3-[(1-carboxyvinyl)oxy]benzoate, a step in the biosynthesis of menaquinone (MK, vitamin K2).</text>
</comment>
<dbReference type="GO" id="GO:0016836">
    <property type="term" value="F:hydro-lyase activity"/>
    <property type="evidence" value="ECO:0007669"/>
    <property type="project" value="UniProtKB-UniRule"/>
</dbReference>
<dbReference type="AlphaFoldDB" id="A0A5E6MJU2"/>
<evidence type="ECO:0000256" key="1">
    <source>
        <dbReference type="ARBA" id="ARBA00004863"/>
    </source>
</evidence>
<gene>
    <name evidence="4 5" type="primary">mqnA</name>
    <name evidence="5" type="ORF">MAMT_01141</name>
</gene>
<sequence length="243" mass="27183">MSPFRIGCAPYLNAKPLIYGLEKQALFFPPAELPERLRSGEVDAALAPLGASLSEEFALVDGVGIVADGPVKSVILAHDAPLSEIRSIAIDPHTRSSFLLLRVLLENFLGFRPNYVPFSERSASRLLIGDRALAYRKENPRVTLLDLGEAWRDRTELPFVFAVWTVRRSEAKGKEIAALFREAKRLGLAARGSIAKDKSEWEYLTRYIRYEVGEREKAGVARFCDELRVLGEKAVVGKELLWI</sequence>
<organism evidence="5 6">
    <name type="scientific">Methylacidimicrobium tartarophylax</name>
    <dbReference type="NCBI Taxonomy" id="1041768"/>
    <lineage>
        <taxon>Bacteria</taxon>
        <taxon>Pseudomonadati</taxon>
        <taxon>Verrucomicrobiota</taxon>
        <taxon>Methylacidimicrobium</taxon>
    </lineage>
</organism>
<dbReference type="InterPro" id="IPR030868">
    <property type="entry name" value="MqnA"/>
</dbReference>
<reference evidence="5 6" key="1">
    <citation type="submission" date="2019-09" db="EMBL/GenBank/DDBJ databases">
        <authorList>
            <person name="Cremers G."/>
        </authorList>
    </citation>
    <scope>NUCLEOTIDE SEQUENCE [LARGE SCALE GENOMIC DNA]</scope>
    <source>
        <strain evidence="5">4A</strain>
    </source>
</reference>
<name>A0A5E6MJU2_9BACT</name>
<dbReference type="Pfam" id="PF02621">
    <property type="entry name" value="VitK2_biosynth"/>
    <property type="match status" value="1"/>
</dbReference>
<evidence type="ECO:0000256" key="2">
    <source>
        <dbReference type="ARBA" id="ARBA00022428"/>
    </source>
</evidence>
<evidence type="ECO:0000313" key="5">
    <source>
        <dbReference type="EMBL" id="VVM06337.1"/>
    </source>
</evidence>
<keyword evidence="3 4" id="KW-0456">Lyase</keyword>
<dbReference type="PANTHER" id="PTHR37690">
    <property type="entry name" value="CHORISMATE DEHYDRATASE"/>
    <property type="match status" value="1"/>
</dbReference>
<dbReference type="EMBL" id="CABFVA020000065">
    <property type="protein sequence ID" value="VVM06337.1"/>
    <property type="molecule type" value="Genomic_DNA"/>
</dbReference>
<comment type="pathway">
    <text evidence="1 4">Quinol/quinone metabolism; menaquinone biosynthesis.</text>
</comment>
<dbReference type="EC" id="4.2.1.151" evidence="4"/>
<dbReference type="GO" id="GO:0009234">
    <property type="term" value="P:menaquinone biosynthetic process"/>
    <property type="evidence" value="ECO:0007669"/>
    <property type="project" value="UniProtKB-UniRule"/>
</dbReference>
<evidence type="ECO:0000256" key="4">
    <source>
        <dbReference type="HAMAP-Rule" id="MF_00995"/>
    </source>
</evidence>
<dbReference type="HAMAP" id="MF_00995">
    <property type="entry name" value="MqnA"/>
    <property type="match status" value="1"/>
</dbReference>
<dbReference type="SUPFAM" id="SSF53850">
    <property type="entry name" value="Periplasmic binding protein-like II"/>
    <property type="match status" value="1"/>
</dbReference>
<accession>A0A5E6MJU2</accession>
<comment type="similarity">
    <text evidence="4">Belongs to the MqnA/MqnD family. MqnA subfamily.</text>
</comment>
<evidence type="ECO:0000256" key="3">
    <source>
        <dbReference type="ARBA" id="ARBA00023239"/>
    </source>
</evidence>
<keyword evidence="2 4" id="KW-0474">Menaquinone biosynthesis</keyword>
<evidence type="ECO:0000313" key="6">
    <source>
        <dbReference type="Proteomes" id="UP000334923"/>
    </source>
</evidence>
<dbReference type="CDD" id="cd13634">
    <property type="entry name" value="PBP2_Sco4506"/>
    <property type="match status" value="1"/>
</dbReference>
<dbReference type="Proteomes" id="UP000334923">
    <property type="component" value="Unassembled WGS sequence"/>
</dbReference>
<dbReference type="Gene3D" id="3.40.190.10">
    <property type="entry name" value="Periplasmic binding protein-like II"/>
    <property type="match status" value="2"/>
</dbReference>
<dbReference type="InterPro" id="IPR003773">
    <property type="entry name" value="Menaquinone_biosynth"/>
</dbReference>
<keyword evidence="6" id="KW-1185">Reference proteome</keyword>
<dbReference type="PANTHER" id="PTHR37690:SF1">
    <property type="entry name" value="CHORISMATE DEHYDRATASE"/>
    <property type="match status" value="1"/>
</dbReference>
<dbReference type="UniPathway" id="UPA00079"/>
<proteinExistence type="inferred from homology"/>
<protein>
    <recommendedName>
        <fullName evidence="4">Chorismate dehydratase</fullName>
        <ecNumber evidence="4">4.2.1.151</ecNumber>
    </recommendedName>
    <alternativeName>
        <fullName evidence="4">Menaquinone biosynthetic enzyme MqnA</fullName>
    </alternativeName>
</protein>
<comment type="catalytic activity">
    <reaction evidence="4">
        <text>chorismate = 3-[(1-carboxyvinyl)-oxy]benzoate + H2O</text>
        <dbReference type="Rhea" id="RHEA:40051"/>
        <dbReference type="ChEBI" id="CHEBI:15377"/>
        <dbReference type="ChEBI" id="CHEBI:29748"/>
        <dbReference type="ChEBI" id="CHEBI:76981"/>
        <dbReference type="EC" id="4.2.1.151"/>
    </reaction>
</comment>